<proteinExistence type="predicted"/>
<name>A0A486XIS0_9GAMM</name>
<dbReference type="AlphaFoldDB" id="A0A486XIS0"/>
<evidence type="ECO:0000256" key="1">
    <source>
        <dbReference type="SAM" id="SignalP"/>
    </source>
</evidence>
<organism evidence="2">
    <name type="scientific">Rheinheimera sp. BAL341</name>
    <dbReference type="NCBI Taxonomy" id="1708203"/>
    <lineage>
        <taxon>Bacteria</taxon>
        <taxon>Pseudomonadati</taxon>
        <taxon>Pseudomonadota</taxon>
        <taxon>Gammaproteobacteria</taxon>
        <taxon>Chromatiales</taxon>
        <taxon>Chromatiaceae</taxon>
        <taxon>Rheinheimera</taxon>
    </lineage>
</organism>
<evidence type="ECO:0008006" key="3">
    <source>
        <dbReference type="Google" id="ProtNLM"/>
    </source>
</evidence>
<sequence>MKTTNTKLASIFVITSLLTANGAQAKDVEAQPHQPEQVKIVNETASGELATMTQQLLQDLQLQLTGSIKQQANSALVNVVDTVKALLQ</sequence>
<gene>
    <name evidence="2" type="ORF">BAL341_039</name>
</gene>
<accession>A0A486XIS0</accession>
<evidence type="ECO:0000313" key="2">
    <source>
        <dbReference type="EMBL" id="VHN99779.1"/>
    </source>
</evidence>
<keyword evidence="1" id="KW-0732">Signal</keyword>
<protein>
    <recommendedName>
        <fullName evidence="3">Orphan protein</fullName>
    </recommendedName>
</protein>
<feature type="signal peptide" evidence="1">
    <location>
        <begin position="1"/>
        <end position="25"/>
    </location>
</feature>
<reference evidence="2" key="1">
    <citation type="submission" date="2019-04" db="EMBL/GenBank/DDBJ databases">
        <authorList>
            <person name="Brambilla D."/>
        </authorList>
    </citation>
    <scope>NUCLEOTIDE SEQUENCE</scope>
    <source>
        <strain evidence="2">BAL1</strain>
    </source>
</reference>
<feature type="chain" id="PRO_5019812457" description="Orphan protein" evidence="1">
    <location>
        <begin position="26"/>
        <end position="88"/>
    </location>
</feature>
<dbReference type="EMBL" id="CAAJGR010000079">
    <property type="protein sequence ID" value="VHN99779.1"/>
    <property type="molecule type" value="Genomic_DNA"/>
</dbReference>